<keyword evidence="1" id="KW-0732">Signal</keyword>
<evidence type="ECO:0000256" key="1">
    <source>
        <dbReference type="SAM" id="SignalP"/>
    </source>
</evidence>
<accession>A0A9W4UP06</accession>
<feature type="chain" id="PRO_5040959274" evidence="1">
    <location>
        <begin position="17"/>
        <end position="149"/>
    </location>
</feature>
<dbReference type="AlphaFoldDB" id="A0A9W4UP06"/>
<organism evidence="2 3">
    <name type="scientific">Periconia digitata</name>
    <dbReference type="NCBI Taxonomy" id="1303443"/>
    <lineage>
        <taxon>Eukaryota</taxon>
        <taxon>Fungi</taxon>
        <taxon>Dikarya</taxon>
        <taxon>Ascomycota</taxon>
        <taxon>Pezizomycotina</taxon>
        <taxon>Dothideomycetes</taxon>
        <taxon>Pleosporomycetidae</taxon>
        <taxon>Pleosporales</taxon>
        <taxon>Massarineae</taxon>
        <taxon>Periconiaceae</taxon>
        <taxon>Periconia</taxon>
    </lineage>
</organism>
<evidence type="ECO:0000313" key="2">
    <source>
        <dbReference type="EMBL" id="CAI6339691.1"/>
    </source>
</evidence>
<protein>
    <submittedName>
        <fullName evidence="2">Uncharacterized protein</fullName>
    </submittedName>
</protein>
<name>A0A9W4UP06_9PLEO</name>
<feature type="signal peptide" evidence="1">
    <location>
        <begin position="1"/>
        <end position="16"/>
    </location>
</feature>
<keyword evidence="3" id="KW-1185">Reference proteome</keyword>
<proteinExistence type="predicted"/>
<dbReference type="EMBL" id="CAOQHR010000009">
    <property type="protein sequence ID" value="CAI6339691.1"/>
    <property type="molecule type" value="Genomic_DNA"/>
</dbReference>
<sequence length="149" mass="16345">MKTSILVILAPLLASAAVLPSSPEVSTVVARDFKEPVVQCGSGPELNKEDLATVAKMFANRYRTGEGFNYFKFTLDKGYDTYKDTKAYICNYGKKISDKEWEEIVISDEKVNAWMGLIDGKCGAGKPGWIDADVTQGNFGRGSKNDPMC</sequence>
<reference evidence="2" key="1">
    <citation type="submission" date="2023-01" db="EMBL/GenBank/DDBJ databases">
        <authorList>
            <person name="Van Ghelder C."/>
            <person name="Rancurel C."/>
        </authorList>
    </citation>
    <scope>NUCLEOTIDE SEQUENCE</scope>
    <source>
        <strain evidence="2">CNCM I-4278</strain>
    </source>
</reference>
<dbReference type="Proteomes" id="UP001152607">
    <property type="component" value="Unassembled WGS sequence"/>
</dbReference>
<comment type="caution">
    <text evidence="2">The sequence shown here is derived from an EMBL/GenBank/DDBJ whole genome shotgun (WGS) entry which is preliminary data.</text>
</comment>
<evidence type="ECO:0000313" key="3">
    <source>
        <dbReference type="Proteomes" id="UP001152607"/>
    </source>
</evidence>
<gene>
    <name evidence="2" type="ORF">PDIGIT_LOCUS12854</name>
</gene>